<gene>
    <name evidence="2" type="ORF">HYPSUDRAFT_36192</name>
</gene>
<keyword evidence="1" id="KW-0732">Signal</keyword>
<sequence length="150" mass="16385">MDISPAPSALSCLLGFIFALSILRNSATELIGIMNVAISPPEIRCMPPELFPLLLSEFARSRSLHRFSGVASDRADHRSIFKAAGGCIPSNFFLETIYACIGPADTADISRYPAAACNEFTQIHAYVIDYLSKNTCSPTAWRIYVIYSDG</sequence>
<evidence type="ECO:0000256" key="1">
    <source>
        <dbReference type="SAM" id="SignalP"/>
    </source>
</evidence>
<feature type="signal peptide" evidence="1">
    <location>
        <begin position="1"/>
        <end position="28"/>
    </location>
</feature>
<accession>A0A0D2PD37</accession>
<keyword evidence="3" id="KW-1185">Reference proteome</keyword>
<feature type="chain" id="PRO_5002249306" evidence="1">
    <location>
        <begin position="29"/>
        <end position="150"/>
    </location>
</feature>
<organism evidence="2 3">
    <name type="scientific">Hypholoma sublateritium (strain FD-334 SS-4)</name>
    <dbReference type="NCBI Taxonomy" id="945553"/>
    <lineage>
        <taxon>Eukaryota</taxon>
        <taxon>Fungi</taxon>
        <taxon>Dikarya</taxon>
        <taxon>Basidiomycota</taxon>
        <taxon>Agaricomycotina</taxon>
        <taxon>Agaricomycetes</taxon>
        <taxon>Agaricomycetidae</taxon>
        <taxon>Agaricales</taxon>
        <taxon>Agaricineae</taxon>
        <taxon>Strophariaceae</taxon>
        <taxon>Hypholoma</taxon>
    </lineage>
</organism>
<evidence type="ECO:0000313" key="2">
    <source>
        <dbReference type="EMBL" id="KJA26491.1"/>
    </source>
</evidence>
<evidence type="ECO:0000313" key="3">
    <source>
        <dbReference type="Proteomes" id="UP000054270"/>
    </source>
</evidence>
<reference evidence="3" key="1">
    <citation type="submission" date="2014-04" db="EMBL/GenBank/DDBJ databases">
        <title>Evolutionary Origins and Diversification of the Mycorrhizal Mutualists.</title>
        <authorList>
            <consortium name="DOE Joint Genome Institute"/>
            <consortium name="Mycorrhizal Genomics Consortium"/>
            <person name="Kohler A."/>
            <person name="Kuo A."/>
            <person name="Nagy L.G."/>
            <person name="Floudas D."/>
            <person name="Copeland A."/>
            <person name="Barry K.W."/>
            <person name="Cichocki N."/>
            <person name="Veneault-Fourrey C."/>
            <person name="LaButti K."/>
            <person name="Lindquist E.A."/>
            <person name="Lipzen A."/>
            <person name="Lundell T."/>
            <person name="Morin E."/>
            <person name="Murat C."/>
            <person name="Riley R."/>
            <person name="Ohm R."/>
            <person name="Sun H."/>
            <person name="Tunlid A."/>
            <person name="Henrissat B."/>
            <person name="Grigoriev I.V."/>
            <person name="Hibbett D.S."/>
            <person name="Martin F."/>
        </authorList>
    </citation>
    <scope>NUCLEOTIDE SEQUENCE [LARGE SCALE GENOMIC DNA]</scope>
    <source>
        <strain evidence="3">FD-334 SS-4</strain>
    </source>
</reference>
<proteinExistence type="predicted"/>
<dbReference type="EMBL" id="KN817527">
    <property type="protein sequence ID" value="KJA26491.1"/>
    <property type="molecule type" value="Genomic_DNA"/>
</dbReference>
<dbReference type="AlphaFoldDB" id="A0A0D2PD37"/>
<protein>
    <submittedName>
        <fullName evidence="2">Uncharacterized protein</fullName>
    </submittedName>
</protein>
<name>A0A0D2PD37_HYPSF</name>
<dbReference type="Proteomes" id="UP000054270">
    <property type="component" value="Unassembled WGS sequence"/>
</dbReference>